<dbReference type="EMBL" id="WIXI01000022">
    <property type="protein sequence ID" value="MQY45154.1"/>
    <property type="molecule type" value="Genomic_DNA"/>
</dbReference>
<dbReference type="AlphaFoldDB" id="A0A6A8A3M3"/>
<organism evidence="1 2">
    <name type="scientific">Endobacterium cereale</name>
    <dbReference type="NCBI Taxonomy" id="2663029"/>
    <lineage>
        <taxon>Bacteria</taxon>
        <taxon>Pseudomonadati</taxon>
        <taxon>Pseudomonadota</taxon>
        <taxon>Alphaproteobacteria</taxon>
        <taxon>Hyphomicrobiales</taxon>
        <taxon>Rhizobiaceae</taxon>
        <taxon>Endobacterium</taxon>
    </lineage>
</organism>
<sequence length="113" mass="12444">MTESCPVLTPVQRQIADIIRRADHSLAAALSVALEEASNQVADEMKAIGQEETAPPLEYFASVIHQRMYCLICGANPDTFEGGDPDIAYNVIRNGQAIAKHYWSADIEPYPPR</sequence>
<dbReference type="RefSeq" id="WP_153352648.1">
    <property type="nucleotide sequence ID" value="NZ_JAYKOO010000002.1"/>
</dbReference>
<keyword evidence="2" id="KW-1185">Reference proteome</keyword>
<name>A0A6A8A3M3_9HYPH</name>
<proteinExistence type="predicted"/>
<dbReference type="Proteomes" id="UP000435138">
    <property type="component" value="Unassembled WGS sequence"/>
</dbReference>
<gene>
    <name evidence="1" type="ORF">GAO09_03600</name>
</gene>
<reference evidence="1 2" key="1">
    <citation type="submission" date="2019-11" db="EMBL/GenBank/DDBJ databases">
        <title>Genome analysis of Rhizobacterium cereale a novel genus and species isolated from maize roots in North Spain.</title>
        <authorList>
            <person name="Menendez E."/>
            <person name="Flores-Felix J.D."/>
            <person name="Ramirez-Bahena M.-H."/>
            <person name="Igual J.M."/>
            <person name="Garcia-Fraile P."/>
            <person name="Peix A."/>
            <person name="Velazquez E."/>
        </authorList>
    </citation>
    <scope>NUCLEOTIDE SEQUENCE [LARGE SCALE GENOMIC DNA]</scope>
    <source>
        <strain evidence="1 2">RZME27</strain>
    </source>
</reference>
<comment type="caution">
    <text evidence="1">The sequence shown here is derived from an EMBL/GenBank/DDBJ whole genome shotgun (WGS) entry which is preliminary data.</text>
</comment>
<evidence type="ECO:0000313" key="2">
    <source>
        <dbReference type="Proteomes" id="UP000435138"/>
    </source>
</evidence>
<protein>
    <submittedName>
        <fullName evidence="1">Uncharacterized protein</fullName>
    </submittedName>
</protein>
<evidence type="ECO:0000313" key="1">
    <source>
        <dbReference type="EMBL" id="MQY45154.1"/>
    </source>
</evidence>
<accession>A0A6A8A3M3</accession>